<reference evidence="6 7" key="1">
    <citation type="journal article" date="2020" name="Nat. Food">
        <title>A phased Vanilla planifolia genome enables genetic improvement of flavour and production.</title>
        <authorList>
            <person name="Hasing T."/>
            <person name="Tang H."/>
            <person name="Brym M."/>
            <person name="Khazi F."/>
            <person name="Huang T."/>
            <person name="Chambers A.H."/>
        </authorList>
    </citation>
    <scope>NUCLEOTIDE SEQUENCE [LARGE SCALE GENOMIC DNA]</scope>
    <source>
        <tissue evidence="6">Leaf</tissue>
    </source>
</reference>
<evidence type="ECO:0000256" key="4">
    <source>
        <dbReference type="ARBA" id="ARBA00022807"/>
    </source>
</evidence>
<name>A0A835QP91_VANPL</name>
<dbReference type="Pfam" id="PF02902">
    <property type="entry name" value="Peptidase_C48"/>
    <property type="match status" value="1"/>
</dbReference>
<dbReference type="OrthoDB" id="10260625at2759"/>
<gene>
    <name evidence="6" type="ORF">HPP92_015752</name>
</gene>
<dbReference type="PROSITE" id="PS50600">
    <property type="entry name" value="ULP_PROTEASE"/>
    <property type="match status" value="1"/>
</dbReference>
<dbReference type="InterPro" id="IPR003653">
    <property type="entry name" value="Peptidase_C48_C"/>
</dbReference>
<dbReference type="GO" id="GO:0005634">
    <property type="term" value="C:nucleus"/>
    <property type="evidence" value="ECO:0007669"/>
    <property type="project" value="TreeGrafter"/>
</dbReference>
<dbReference type="EMBL" id="JADCNL010000007">
    <property type="protein sequence ID" value="KAG0473895.1"/>
    <property type="molecule type" value="Genomic_DNA"/>
</dbReference>
<organism evidence="6 7">
    <name type="scientific">Vanilla planifolia</name>
    <name type="common">Vanilla</name>
    <dbReference type="NCBI Taxonomy" id="51239"/>
    <lineage>
        <taxon>Eukaryota</taxon>
        <taxon>Viridiplantae</taxon>
        <taxon>Streptophyta</taxon>
        <taxon>Embryophyta</taxon>
        <taxon>Tracheophyta</taxon>
        <taxon>Spermatophyta</taxon>
        <taxon>Magnoliopsida</taxon>
        <taxon>Liliopsida</taxon>
        <taxon>Asparagales</taxon>
        <taxon>Orchidaceae</taxon>
        <taxon>Vanilloideae</taxon>
        <taxon>Vanilleae</taxon>
        <taxon>Vanilla</taxon>
    </lineage>
</organism>
<keyword evidence="7" id="KW-1185">Reference proteome</keyword>
<keyword evidence="3" id="KW-0378">Hydrolase</keyword>
<sequence>MLRLVKACNFWQKKPFLLTLKEIGKEKVYLSLLPQDEEHELISQPGVERIQPQIEGSLGAVKALGRNYEDVSTGIGASYEGIGLIGGQMEEEKKDAQGEMEASANGKRLKKVVRIVIKQSEQIAALDKKVVKLERLAASKGWNLEGTHDPDNLLEHKDGEVEAEVDEQAIDVLIGTIYDSCMDERVNNHTIENGVYIQPGRNGPSNKKNVMGVACQEEIGAMLSCIIRAVQIEPQKNGKIKKPITEEQLMFKRKRGFPKEAVGRHKLARVEQKDLDMLVNLDDYASPADHKKAKAEPLSYFGRELITEDEKIYLDAFCGKPVQRDDIVFFNWNIIIQRQSMVQYLQGGCTGEEIIDAYARILDERANMHGNNFASFLYVPPMFLGLYRNKLGSYKTFLNTVNTKSLEEAKFLFLPCHISSGHWLLLVCDMDTRKWKVFDSLYDPRHREVAKEQMMLLTQYLFLDHNFDIRSWSLEYRRVHPQQEPGTLDCGVFVMMFMETIISIPREITFQAADMRLFRPRIAYQILSHG</sequence>
<dbReference type="GO" id="GO:0016926">
    <property type="term" value="P:protein desumoylation"/>
    <property type="evidence" value="ECO:0007669"/>
    <property type="project" value="TreeGrafter"/>
</dbReference>
<accession>A0A835QP91</accession>
<dbReference type="InterPro" id="IPR038765">
    <property type="entry name" value="Papain-like_cys_pep_sf"/>
</dbReference>
<proteinExistence type="inferred from homology"/>
<comment type="caution">
    <text evidence="6">The sequence shown here is derived from an EMBL/GenBank/DDBJ whole genome shotgun (WGS) entry which is preliminary data.</text>
</comment>
<protein>
    <recommendedName>
        <fullName evidence="5">Ubiquitin-like protease family profile domain-containing protein</fullName>
    </recommendedName>
</protein>
<dbReference type="Proteomes" id="UP000636800">
    <property type="component" value="Chromosome 7"/>
</dbReference>
<keyword evidence="4" id="KW-0788">Thiol protease</keyword>
<comment type="similarity">
    <text evidence="1">Belongs to the peptidase C48 family.</text>
</comment>
<feature type="domain" description="Ubiquitin-like protease family profile" evidence="5">
    <location>
        <begin position="334"/>
        <end position="501"/>
    </location>
</feature>
<dbReference type="SUPFAM" id="SSF54001">
    <property type="entry name" value="Cysteine proteinases"/>
    <property type="match status" value="1"/>
</dbReference>
<dbReference type="AlphaFoldDB" id="A0A835QP91"/>
<evidence type="ECO:0000259" key="5">
    <source>
        <dbReference type="PROSITE" id="PS50600"/>
    </source>
</evidence>
<dbReference type="PANTHER" id="PTHR12606:SF1">
    <property type="entry name" value="UBIQUITIN-LIKE-SPECIFIC PROTEASE 1A"/>
    <property type="match status" value="1"/>
</dbReference>
<dbReference type="GO" id="GO:0016929">
    <property type="term" value="F:deSUMOylase activity"/>
    <property type="evidence" value="ECO:0007669"/>
    <property type="project" value="TreeGrafter"/>
</dbReference>
<dbReference type="PANTHER" id="PTHR12606">
    <property type="entry name" value="SENTRIN/SUMO-SPECIFIC PROTEASE"/>
    <property type="match status" value="1"/>
</dbReference>
<dbReference type="Gene3D" id="3.40.395.10">
    <property type="entry name" value="Adenoviral Proteinase, Chain A"/>
    <property type="match status" value="1"/>
</dbReference>
<evidence type="ECO:0000256" key="3">
    <source>
        <dbReference type="ARBA" id="ARBA00022801"/>
    </source>
</evidence>
<evidence type="ECO:0000256" key="2">
    <source>
        <dbReference type="ARBA" id="ARBA00022670"/>
    </source>
</evidence>
<evidence type="ECO:0000313" key="6">
    <source>
        <dbReference type="EMBL" id="KAG0473895.1"/>
    </source>
</evidence>
<evidence type="ECO:0000256" key="1">
    <source>
        <dbReference type="ARBA" id="ARBA00005234"/>
    </source>
</evidence>
<keyword evidence="2" id="KW-0645">Protease</keyword>
<evidence type="ECO:0000313" key="7">
    <source>
        <dbReference type="Proteomes" id="UP000636800"/>
    </source>
</evidence>
<dbReference type="GO" id="GO:0006508">
    <property type="term" value="P:proteolysis"/>
    <property type="evidence" value="ECO:0007669"/>
    <property type="project" value="UniProtKB-KW"/>
</dbReference>